<reference evidence="3" key="1">
    <citation type="submission" date="2019-09" db="EMBL/GenBank/DDBJ databases">
        <authorList>
            <person name="Cremers G."/>
        </authorList>
    </citation>
    <scope>NUCLEOTIDE SEQUENCE [LARGE SCALE GENOMIC DNA]</scope>
    <source>
        <strain evidence="3">3B</strain>
    </source>
</reference>
<dbReference type="InterPro" id="IPR054545">
    <property type="entry name" value="ApeI-like"/>
</dbReference>
<accession>A0A5E6MDA3</accession>
<dbReference type="PANTHER" id="PTHR30272">
    <property type="entry name" value="3-HYDROXYACYL-[ACYL-CARRIER-PROTEIN] DEHYDRATASE"/>
    <property type="match status" value="1"/>
</dbReference>
<organism evidence="3 4">
    <name type="scientific">Methylacidimicrobium cyclopophantes</name>
    <dbReference type="NCBI Taxonomy" id="1041766"/>
    <lineage>
        <taxon>Bacteria</taxon>
        <taxon>Pseudomonadati</taxon>
        <taxon>Verrucomicrobiota</taxon>
        <taxon>Methylacidimicrobium</taxon>
    </lineage>
</organism>
<dbReference type="InterPro" id="IPR013114">
    <property type="entry name" value="FabA_FabZ"/>
</dbReference>
<comment type="caution">
    <text evidence="3">The sequence shown here is derived from an EMBL/GenBank/DDBJ whole genome shotgun (WGS) entry which is preliminary data.</text>
</comment>
<feature type="domain" description="ApeI dehydratase-like" evidence="2">
    <location>
        <begin position="23"/>
        <end position="128"/>
    </location>
</feature>
<dbReference type="InterPro" id="IPR029069">
    <property type="entry name" value="HotDog_dom_sf"/>
</dbReference>
<dbReference type="Gene3D" id="3.10.129.10">
    <property type="entry name" value="Hotdog Thioesterase"/>
    <property type="match status" value="1"/>
</dbReference>
<sequence length="141" mass="15335">MSTPRLPHGRSFAFVDDVEIDRAAESACARKFLDPSLSIFADHFPGEPIFPGVLLVECGAQAAGCLWSELLGRATPRAILLAQIVAFKFVRTVLPGQTLFILVKRERTYGRLAEFSVAIRESDELVAAGRIVLSSAERSCG</sequence>
<keyword evidence="4" id="KW-1185">Reference proteome</keyword>
<dbReference type="AlphaFoldDB" id="A0A5E6MDA3"/>
<dbReference type="Pfam" id="PF22818">
    <property type="entry name" value="ApeI-like"/>
    <property type="match status" value="1"/>
</dbReference>
<dbReference type="EMBL" id="CABFUZ020000162">
    <property type="protein sequence ID" value="VVM07430.1"/>
    <property type="molecule type" value="Genomic_DNA"/>
</dbReference>
<dbReference type="EC" id="4.2.1.59" evidence="3"/>
<dbReference type="GO" id="GO:0019171">
    <property type="term" value="F:(3R)-hydroxyacyl-[acyl-carrier-protein] dehydratase activity"/>
    <property type="evidence" value="ECO:0007669"/>
    <property type="project" value="UniProtKB-EC"/>
</dbReference>
<protein>
    <submittedName>
        <fullName evidence="3">3-hydroxyacyl-[acyl-carrier-protein] dehydratase</fullName>
        <ecNumber evidence="3">4.2.1.59</ecNumber>
    </submittedName>
</protein>
<dbReference type="OrthoDB" id="9772788at2"/>
<dbReference type="PANTHER" id="PTHR30272:SF1">
    <property type="entry name" value="3-HYDROXYACYL-[ACYL-CARRIER-PROTEIN] DEHYDRATASE"/>
    <property type="match status" value="1"/>
</dbReference>
<evidence type="ECO:0000313" key="3">
    <source>
        <dbReference type="EMBL" id="VVM07430.1"/>
    </source>
</evidence>
<evidence type="ECO:0000259" key="2">
    <source>
        <dbReference type="Pfam" id="PF22818"/>
    </source>
</evidence>
<evidence type="ECO:0000313" key="4">
    <source>
        <dbReference type="Proteomes" id="UP000381693"/>
    </source>
</evidence>
<dbReference type="SUPFAM" id="SSF54637">
    <property type="entry name" value="Thioesterase/thiol ester dehydrase-isomerase"/>
    <property type="match status" value="1"/>
</dbReference>
<dbReference type="RefSeq" id="WP_142525567.1">
    <property type="nucleotide sequence ID" value="NZ_CABFUZ020000162.1"/>
</dbReference>
<proteinExistence type="predicted"/>
<name>A0A5E6MDA3_9BACT</name>
<gene>
    <name evidence="3" type="primary">fabZ</name>
    <name evidence="3" type="ORF">MAMC_01589</name>
</gene>
<keyword evidence="1 3" id="KW-0456">Lyase</keyword>
<dbReference type="Proteomes" id="UP000381693">
    <property type="component" value="Unassembled WGS sequence"/>
</dbReference>
<evidence type="ECO:0000256" key="1">
    <source>
        <dbReference type="ARBA" id="ARBA00023239"/>
    </source>
</evidence>